<evidence type="ECO:0000256" key="6">
    <source>
        <dbReference type="ARBA" id="ARBA00023172"/>
    </source>
</evidence>
<proteinExistence type="inferred from homology"/>
<comment type="caution">
    <text evidence="11">The sequence shown here is derived from an EMBL/GenBank/DDBJ whole genome shotgun (WGS) entry which is preliminary data.</text>
</comment>
<evidence type="ECO:0000259" key="8">
    <source>
        <dbReference type="Pfam" id="PF01385"/>
    </source>
</evidence>
<keyword evidence="4" id="KW-0862">Zinc</keyword>
<sequence>MRERISSTPREHPPSQPRFPCSSVTEPWRQSGGVLSARAFAARLAIGARSFRQSTSSRCIQTRRPETSAERSRHVLRRAHHRKLRRRPPPHTQRSGQSQAVFQKCRRWRACCGVVGRFTAFRFTVDPSPSQVVVLARHAGASRFAFNQCLALVKEALDAKRRDGSVVVPWSGFDLINAFNSWKTSAQAGRRFVVDRSGSTEMVATGLSWRTQVCQQVCEEAAVDLGRGLSAWTDSRGGKRPGRRVGFPTFKRKSRSRASFRIRCTTKAGRASIRVGDPTAGPRSVCLPKIGILRVREDTRRLRRMIRTGRAGIRYATVSCRAGRWTVTVTVEAADLHPAHRHPPRPDADGGGWVGVDRGLAALVVAADTTGRQVLRVDDPPRPLRTALPRLRRLSRQVSRRQPGSRNRAEAAARLGRAHLRVANVRRHFLHTVANRLVKTHDRLALEDLHTAGLLRNRRLAAAISDAGWADLARIIGYKQRWRGGQATPAPRWYPSTRMCSACRTTGPALPLSVRIFGCDECGHTADRDVNAAVNLAVWAEQHDVQTRDPEARGPVTNAPREAGSGQRPRAGETSLDDGGTPPPRTPVTAGTPEKGGVS</sequence>
<dbReference type="NCBIfam" id="NF040570">
    <property type="entry name" value="guided_TnpB"/>
    <property type="match status" value="1"/>
</dbReference>
<evidence type="ECO:0000259" key="9">
    <source>
        <dbReference type="Pfam" id="PF07282"/>
    </source>
</evidence>
<dbReference type="InterPro" id="IPR001959">
    <property type="entry name" value="Transposase"/>
</dbReference>
<organism evidence="11 12">
    <name type="scientific">Micromonospora sicca</name>
    <dbReference type="NCBI Taxonomy" id="2202420"/>
    <lineage>
        <taxon>Bacteria</taxon>
        <taxon>Bacillati</taxon>
        <taxon>Actinomycetota</taxon>
        <taxon>Actinomycetes</taxon>
        <taxon>Micromonosporales</taxon>
        <taxon>Micromonosporaceae</taxon>
        <taxon>Micromonospora</taxon>
    </lineage>
</organism>
<name>A0ABU5JL60_9ACTN</name>
<feature type="domain" description="Probable transposase IS891/IS1136/IS1341" evidence="8">
    <location>
        <begin position="343"/>
        <end position="457"/>
    </location>
</feature>
<dbReference type="Pfam" id="PF01385">
    <property type="entry name" value="OrfB_IS605"/>
    <property type="match status" value="1"/>
</dbReference>
<keyword evidence="3" id="KW-0479">Metal-binding</keyword>
<keyword evidence="6" id="KW-0233">DNA recombination</keyword>
<dbReference type="Pfam" id="PF12323">
    <property type="entry name" value="HTH_OrfB_IS605"/>
    <property type="match status" value="1"/>
</dbReference>
<evidence type="ECO:0000313" key="11">
    <source>
        <dbReference type="EMBL" id="MDZ5493343.1"/>
    </source>
</evidence>
<feature type="domain" description="Cas12f1-like TNB" evidence="9">
    <location>
        <begin position="469"/>
        <end position="536"/>
    </location>
</feature>
<gene>
    <name evidence="11" type="ORF">U2F25_28390</name>
</gene>
<keyword evidence="12" id="KW-1185">Reference proteome</keyword>
<evidence type="ECO:0000256" key="5">
    <source>
        <dbReference type="ARBA" id="ARBA00023125"/>
    </source>
</evidence>
<protein>
    <submittedName>
        <fullName evidence="11">Transposase</fullName>
    </submittedName>
</protein>
<evidence type="ECO:0000256" key="4">
    <source>
        <dbReference type="ARBA" id="ARBA00022833"/>
    </source>
</evidence>
<feature type="region of interest" description="Disordered" evidence="7">
    <location>
        <begin position="543"/>
        <end position="599"/>
    </location>
</feature>
<evidence type="ECO:0000256" key="1">
    <source>
        <dbReference type="ARBA" id="ARBA00008761"/>
    </source>
</evidence>
<accession>A0ABU5JL60</accession>
<dbReference type="InterPro" id="IPR010095">
    <property type="entry name" value="Cas12f1-like_TNB"/>
</dbReference>
<feature type="compositionally biased region" description="Basic residues" evidence="7">
    <location>
        <begin position="74"/>
        <end position="89"/>
    </location>
</feature>
<feature type="compositionally biased region" description="Basic and acidic residues" evidence="7">
    <location>
        <begin position="543"/>
        <end position="552"/>
    </location>
</feature>
<evidence type="ECO:0000313" key="12">
    <source>
        <dbReference type="Proteomes" id="UP001290101"/>
    </source>
</evidence>
<evidence type="ECO:0000259" key="10">
    <source>
        <dbReference type="Pfam" id="PF12323"/>
    </source>
</evidence>
<feature type="region of interest" description="Disordered" evidence="7">
    <location>
        <begin position="1"/>
        <end position="25"/>
    </location>
</feature>
<evidence type="ECO:0000256" key="3">
    <source>
        <dbReference type="ARBA" id="ARBA00022723"/>
    </source>
</evidence>
<evidence type="ECO:0000256" key="2">
    <source>
        <dbReference type="ARBA" id="ARBA00022578"/>
    </source>
</evidence>
<keyword evidence="5" id="KW-0238">DNA-binding</keyword>
<keyword evidence="2" id="KW-0815">Transposition</keyword>
<dbReference type="InterPro" id="IPR021027">
    <property type="entry name" value="Transposase_put_HTH"/>
</dbReference>
<dbReference type="Pfam" id="PF07282">
    <property type="entry name" value="Cas12f1-like_TNB"/>
    <property type="match status" value="1"/>
</dbReference>
<dbReference type="Proteomes" id="UP001290101">
    <property type="component" value="Unassembled WGS sequence"/>
</dbReference>
<evidence type="ECO:0000256" key="7">
    <source>
        <dbReference type="SAM" id="MobiDB-lite"/>
    </source>
</evidence>
<feature type="compositionally biased region" description="Basic and acidic residues" evidence="7">
    <location>
        <begin position="63"/>
        <end position="73"/>
    </location>
</feature>
<reference evidence="11 12" key="1">
    <citation type="submission" date="2023-12" db="EMBL/GenBank/DDBJ databases">
        <title>Micromonospora sp. nov., isolated from Atacama Desert.</title>
        <authorList>
            <person name="Carro L."/>
            <person name="Golinska P."/>
            <person name="Klenk H.-P."/>
            <person name="Goodfellow M."/>
        </authorList>
    </citation>
    <scope>NUCLEOTIDE SEQUENCE [LARGE SCALE GENOMIC DNA]</scope>
    <source>
        <strain evidence="11 12">4G53</strain>
    </source>
</reference>
<dbReference type="RefSeq" id="WP_322442940.1">
    <property type="nucleotide sequence ID" value="NZ_JAXOTQ010000045.1"/>
</dbReference>
<comment type="similarity">
    <text evidence="1">In the C-terminal section; belongs to the transposase 35 family.</text>
</comment>
<dbReference type="EMBL" id="JAXOTQ010000045">
    <property type="protein sequence ID" value="MDZ5493343.1"/>
    <property type="molecule type" value="Genomic_DNA"/>
</dbReference>
<feature type="domain" description="Transposase putative helix-turn-helix" evidence="10">
    <location>
        <begin position="119"/>
        <end position="159"/>
    </location>
</feature>
<feature type="compositionally biased region" description="Basic and acidic residues" evidence="7">
    <location>
        <begin position="1"/>
        <end position="13"/>
    </location>
</feature>
<feature type="region of interest" description="Disordered" evidence="7">
    <location>
        <begin position="55"/>
        <end position="99"/>
    </location>
</feature>